<keyword evidence="3" id="KW-1003">Cell membrane</keyword>
<evidence type="ECO:0000256" key="9">
    <source>
        <dbReference type="SAM" id="Phobius"/>
    </source>
</evidence>
<name>A0A9X2I9L4_9BACI</name>
<keyword evidence="5 9" id="KW-0812">Transmembrane</keyword>
<keyword evidence="7 9" id="KW-0472">Membrane</keyword>
<evidence type="ECO:0000256" key="3">
    <source>
        <dbReference type="ARBA" id="ARBA00022475"/>
    </source>
</evidence>
<keyword evidence="4" id="KW-0997">Cell inner membrane</keyword>
<evidence type="ECO:0000256" key="1">
    <source>
        <dbReference type="ARBA" id="ARBA00004429"/>
    </source>
</evidence>
<dbReference type="AlphaFoldDB" id="A0A9X2I9L4"/>
<comment type="subcellular location">
    <subcellularLocation>
        <location evidence="1">Cell inner membrane</location>
        <topology evidence="1">Multi-pass membrane protein</topology>
    </subcellularLocation>
</comment>
<dbReference type="Proteomes" id="UP001139150">
    <property type="component" value="Unassembled WGS sequence"/>
</dbReference>
<keyword evidence="2" id="KW-0813">Transport</keyword>
<feature type="transmembrane region" description="Helical" evidence="9">
    <location>
        <begin position="126"/>
        <end position="147"/>
    </location>
</feature>
<dbReference type="PANTHER" id="PTHR35011:SF2">
    <property type="entry name" value="2,3-DIKETO-L-GULONATE TRAP TRANSPORTER SMALL PERMEASE PROTEIN YIAM"/>
    <property type="match status" value="1"/>
</dbReference>
<feature type="domain" description="Tripartite ATP-independent periplasmic transporters DctQ component" evidence="10">
    <location>
        <begin position="23"/>
        <end position="150"/>
    </location>
</feature>
<protein>
    <submittedName>
        <fullName evidence="11">TRAP transporter small permease</fullName>
    </submittedName>
</protein>
<evidence type="ECO:0000313" key="11">
    <source>
        <dbReference type="EMBL" id="MCL7749514.1"/>
    </source>
</evidence>
<evidence type="ECO:0000256" key="7">
    <source>
        <dbReference type="ARBA" id="ARBA00023136"/>
    </source>
</evidence>
<dbReference type="GO" id="GO:0022857">
    <property type="term" value="F:transmembrane transporter activity"/>
    <property type="evidence" value="ECO:0007669"/>
    <property type="project" value="TreeGrafter"/>
</dbReference>
<evidence type="ECO:0000256" key="4">
    <source>
        <dbReference type="ARBA" id="ARBA00022519"/>
    </source>
</evidence>
<organism evidence="11 12">
    <name type="scientific">Halalkalibacter alkaliphilus</name>
    <dbReference type="NCBI Taxonomy" id="2917993"/>
    <lineage>
        <taxon>Bacteria</taxon>
        <taxon>Bacillati</taxon>
        <taxon>Bacillota</taxon>
        <taxon>Bacilli</taxon>
        <taxon>Bacillales</taxon>
        <taxon>Bacillaceae</taxon>
        <taxon>Halalkalibacter</taxon>
    </lineage>
</organism>
<keyword evidence="12" id="KW-1185">Reference proteome</keyword>
<dbReference type="EMBL" id="JAKRYL010000030">
    <property type="protein sequence ID" value="MCL7749514.1"/>
    <property type="molecule type" value="Genomic_DNA"/>
</dbReference>
<evidence type="ECO:0000256" key="5">
    <source>
        <dbReference type="ARBA" id="ARBA00022692"/>
    </source>
</evidence>
<feature type="transmembrane region" description="Helical" evidence="9">
    <location>
        <begin position="85"/>
        <end position="106"/>
    </location>
</feature>
<proteinExistence type="inferred from homology"/>
<dbReference type="InterPro" id="IPR007387">
    <property type="entry name" value="TRAP_DctQ"/>
</dbReference>
<sequence>MLKKFSILNKVLNYSMATCMALIAILVFMNVILRYFNLGITWAEEISQFLFVWLVFLGAVIALVDNQHLRIDFLTKRLPTNLRRGVAILVNLIILYILWIILAGSWKLTILNMNMRAPVSGLPYSYLYGVGIVMSLGMAIVIIMNIYKAIFQKDSFS</sequence>
<dbReference type="GO" id="GO:0015740">
    <property type="term" value="P:C4-dicarboxylate transport"/>
    <property type="evidence" value="ECO:0007669"/>
    <property type="project" value="TreeGrafter"/>
</dbReference>
<gene>
    <name evidence="11" type="ORF">MF646_20555</name>
</gene>
<comment type="similarity">
    <text evidence="8">Belongs to the TRAP transporter small permease family.</text>
</comment>
<dbReference type="RefSeq" id="WP_250098374.1">
    <property type="nucleotide sequence ID" value="NZ_JAKRYL010000030.1"/>
</dbReference>
<accession>A0A9X2I9L4</accession>
<comment type="caution">
    <text evidence="11">The sequence shown here is derived from an EMBL/GenBank/DDBJ whole genome shotgun (WGS) entry which is preliminary data.</text>
</comment>
<evidence type="ECO:0000313" key="12">
    <source>
        <dbReference type="Proteomes" id="UP001139150"/>
    </source>
</evidence>
<dbReference type="PANTHER" id="PTHR35011">
    <property type="entry name" value="2,3-DIKETO-L-GULONATE TRAP TRANSPORTER SMALL PERMEASE PROTEIN YIAM"/>
    <property type="match status" value="1"/>
</dbReference>
<feature type="transmembrane region" description="Helical" evidence="9">
    <location>
        <begin position="46"/>
        <end position="64"/>
    </location>
</feature>
<evidence type="ECO:0000256" key="8">
    <source>
        <dbReference type="ARBA" id="ARBA00038436"/>
    </source>
</evidence>
<dbReference type="InterPro" id="IPR055348">
    <property type="entry name" value="DctQ"/>
</dbReference>
<dbReference type="Pfam" id="PF04290">
    <property type="entry name" value="DctQ"/>
    <property type="match status" value="1"/>
</dbReference>
<evidence type="ECO:0000256" key="2">
    <source>
        <dbReference type="ARBA" id="ARBA00022448"/>
    </source>
</evidence>
<evidence type="ECO:0000256" key="6">
    <source>
        <dbReference type="ARBA" id="ARBA00022989"/>
    </source>
</evidence>
<feature type="transmembrane region" description="Helical" evidence="9">
    <location>
        <begin position="12"/>
        <end position="34"/>
    </location>
</feature>
<reference evidence="11" key="1">
    <citation type="submission" date="2022-02" db="EMBL/GenBank/DDBJ databases">
        <title>Halalkalibacter sp. nov. isolated from Lonar Lake, India.</title>
        <authorList>
            <person name="Joshi A."/>
            <person name="Thite S."/>
            <person name="Lodha T."/>
        </authorList>
    </citation>
    <scope>NUCLEOTIDE SEQUENCE</scope>
    <source>
        <strain evidence="11">MEB205</strain>
    </source>
</reference>
<evidence type="ECO:0000259" key="10">
    <source>
        <dbReference type="Pfam" id="PF04290"/>
    </source>
</evidence>
<dbReference type="GO" id="GO:0005886">
    <property type="term" value="C:plasma membrane"/>
    <property type="evidence" value="ECO:0007669"/>
    <property type="project" value="UniProtKB-SubCell"/>
</dbReference>
<keyword evidence="6 9" id="KW-1133">Transmembrane helix</keyword>